<keyword evidence="2" id="KW-0732">Signal</keyword>
<dbReference type="STRING" id="200904.GCA_900168775_00600"/>
<organism evidence="5 6">
    <name type="scientific">Paraliobacillus ryukyuensis</name>
    <dbReference type="NCBI Taxonomy" id="200904"/>
    <lineage>
        <taxon>Bacteria</taxon>
        <taxon>Bacillati</taxon>
        <taxon>Bacillota</taxon>
        <taxon>Bacilli</taxon>
        <taxon>Bacillales</taxon>
        <taxon>Bacillaceae</taxon>
        <taxon>Paraliobacillus</taxon>
    </lineage>
</organism>
<reference evidence="5 6" key="1">
    <citation type="submission" date="2018-06" db="EMBL/GenBank/DDBJ databases">
        <title>Genomic Encyclopedia of Type Strains, Phase IV (KMG-IV): sequencing the most valuable type-strain genomes for metagenomic binning, comparative biology and taxonomic classification.</title>
        <authorList>
            <person name="Goeker M."/>
        </authorList>
    </citation>
    <scope>NUCLEOTIDE SEQUENCE [LARGE SCALE GENOMIC DNA]</scope>
    <source>
        <strain evidence="5 6">DSM 15140</strain>
    </source>
</reference>
<keyword evidence="6" id="KW-1185">Reference proteome</keyword>
<dbReference type="InterPro" id="IPR000089">
    <property type="entry name" value="Biotin_lipoyl"/>
</dbReference>
<evidence type="ECO:0000259" key="4">
    <source>
        <dbReference type="Pfam" id="PF25989"/>
    </source>
</evidence>
<comment type="similarity">
    <text evidence="1">Belongs to the membrane fusion protein (MFP) (TC 8.A.1) family.</text>
</comment>
<dbReference type="InterPro" id="IPR006143">
    <property type="entry name" value="RND_pump_MFP"/>
</dbReference>
<comment type="caution">
    <text evidence="5">The sequence shown here is derived from an EMBL/GenBank/DDBJ whole genome shotgun (WGS) entry which is preliminary data.</text>
</comment>
<dbReference type="InterPro" id="IPR011053">
    <property type="entry name" value="Single_hybrid_motif"/>
</dbReference>
<evidence type="ECO:0000259" key="3">
    <source>
        <dbReference type="Pfam" id="PF00364"/>
    </source>
</evidence>
<evidence type="ECO:0000256" key="1">
    <source>
        <dbReference type="ARBA" id="ARBA00009477"/>
    </source>
</evidence>
<name>A0A366EGJ2_9BACI</name>
<dbReference type="PANTHER" id="PTHR30469">
    <property type="entry name" value="MULTIDRUG RESISTANCE PROTEIN MDTA"/>
    <property type="match status" value="1"/>
</dbReference>
<dbReference type="SUPFAM" id="SSF51230">
    <property type="entry name" value="Single hybrid motif"/>
    <property type="match status" value="1"/>
</dbReference>
<proteinExistence type="inferred from homology"/>
<dbReference type="RefSeq" id="WP_113867337.1">
    <property type="nucleotide sequence ID" value="NZ_BAABQN010000002.1"/>
</dbReference>
<dbReference type="GO" id="GO:1990281">
    <property type="term" value="C:efflux pump complex"/>
    <property type="evidence" value="ECO:0007669"/>
    <property type="project" value="TreeGrafter"/>
</dbReference>
<dbReference type="AlphaFoldDB" id="A0A366EGJ2"/>
<gene>
    <name evidence="5" type="ORF">DES48_102329</name>
</gene>
<feature type="domain" description="YknX-like C-terminal permuted SH3-like" evidence="4">
    <location>
        <begin position="218"/>
        <end position="283"/>
    </location>
</feature>
<dbReference type="Gene3D" id="2.40.50.100">
    <property type="match status" value="1"/>
</dbReference>
<dbReference type="Gene3D" id="2.40.420.20">
    <property type="match status" value="1"/>
</dbReference>
<dbReference type="PROSITE" id="PS51257">
    <property type="entry name" value="PROKAR_LIPOPROTEIN"/>
    <property type="match status" value="1"/>
</dbReference>
<dbReference type="PANTHER" id="PTHR30469:SF11">
    <property type="entry name" value="BLL4320 PROTEIN"/>
    <property type="match status" value="1"/>
</dbReference>
<dbReference type="GO" id="GO:0015562">
    <property type="term" value="F:efflux transmembrane transporter activity"/>
    <property type="evidence" value="ECO:0007669"/>
    <property type="project" value="TreeGrafter"/>
</dbReference>
<dbReference type="InterPro" id="IPR058637">
    <property type="entry name" value="YknX-like_C"/>
</dbReference>
<accession>A0A366EGJ2</accession>
<sequence length="292" mass="31244">MKKLSLLLVALLLLLAACTEDDSATEEETQKSVTTVEVDEVTQGDITIDKSFYGRTSPVQTTPVMAPMAGELDSLDVENGEHVKEDDDLLTIIGAETGRSMTITASNDGEITSLSAKEGDMVSTENAIAVIADLSELTVELTVTANNLRLFEEDAEVDVHFSDAEDETTATVDYIGTLPNDTGLYPIELTLDNEDNQWQPGTVAEVVVPENTVEDTLIVPTTAIVDEDDASYVYVVNEDNVTKLEITVTESQTNKTAIEGELSEGDQVVTSGQLTLSDGAKISISDGEDNAS</sequence>
<evidence type="ECO:0000313" key="5">
    <source>
        <dbReference type="EMBL" id="RBP00565.1"/>
    </source>
</evidence>
<feature type="signal peptide" evidence="2">
    <location>
        <begin position="1"/>
        <end position="19"/>
    </location>
</feature>
<dbReference type="Proteomes" id="UP000252254">
    <property type="component" value="Unassembled WGS sequence"/>
</dbReference>
<dbReference type="NCBIfam" id="TIGR01730">
    <property type="entry name" value="RND_mfp"/>
    <property type="match status" value="1"/>
</dbReference>
<protein>
    <submittedName>
        <fullName evidence="5">RND family efflux transporter MFP subunit</fullName>
    </submittedName>
</protein>
<feature type="chain" id="PRO_5039443251" evidence="2">
    <location>
        <begin position="20"/>
        <end position="292"/>
    </location>
</feature>
<feature type="domain" description="Lipoyl-binding" evidence="3">
    <location>
        <begin position="64"/>
        <end position="131"/>
    </location>
</feature>
<evidence type="ECO:0000256" key="2">
    <source>
        <dbReference type="SAM" id="SignalP"/>
    </source>
</evidence>
<dbReference type="Pfam" id="PF25989">
    <property type="entry name" value="YknX_C"/>
    <property type="match status" value="1"/>
</dbReference>
<dbReference type="EMBL" id="QNRI01000002">
    <property type="protein sequence ID" value="RBP00565.1"/>
    <property type="molecule type" value="Genomic_DNA"/>
</dbReference>
<evidence type="ECO:0000313" key="6">
    <source>
        <dbReference type="Proteomes" id="UP000252254"/>
    </source>
</evidence>
<dbReference type="OrthoDB" id="2456449at2"/>
<dbReference type="Pfam" id="PF00364">
    <property type="entry name" value="Biotin_lipoyl"/>
    <property type="match status" value="1"/>
</dbReference>